<reference evidence="8" key="1">
    <citation type="submission" date="2016-09" db="EMBL/GenBank/DDBJ databases">
        <authorList>
            <person name="Hebert L."/>
            <person name="Moumen B."/>
        </authorList>
    </citation>
    <scope>NUCLEOTIDE SEQUENCE [LARGE SCALE GENOMIC DNA]</scope>
    <source>
        <strain evidence="8">OVI</strain>
    </source>
</reference>
<evidence type="ECO:0000256" key="3">
    <source>
        <dbReference type="ARBA" id="ARBA00022448"/>
    </source>
</evidence>
<dbReference type="GO" id="GO:0005829">
    <property type="term" value="C:cytosol"/>
    <property type="evidence" value="ECO:0007669"/>
    <property type="project" value="GOC"/>
</dbReference>
<dbReference type="GO" id="GO:0006886">
    <property type="term" value="P:intracellular protein transport"/>
    <property type="evidence" value="ECO:0007669"/>
    <property type="project" value="TreeGrafter"/>
</dbReference>
<dbReference type="PANTHER" id="PTHR11099">
    <property type="entry name" value="VACUOLAR SORTING PROTEIN 35"/>
    <property type="match status" value="1"/>
</dbReference>
<feature type="compositionally biased region" description="Basic and acidic residues" evidence="7">
    <location>
        <begin position="883"/>
        <end position="894"/>
    </location>
</feature>
<evidence type="ECO:0000256" key="5">
    <source>
        <dbReference type="ARBA" id="ARBA00023136"/>
    </source>
</evidence>
<feature type="region of interest" description="Disordered" evidence="7">
    <location>
        <begin position="634"/>
        <end position="657"/>
    </location>
</feature>
<dbReference type="Pfam" id="PF03635">
    <property type="entry name" value="Vps35"/>
    <property type="match status" value="1"/>
</dbReference>
<evidence type="ECO:0000256" key="6">
    <source>
        <dbReference type="PIRNR" id="PIRNR009375"/>
    </source>
</evidence>
<dbReference type="GO" id="GO:0042147">
    <property type="term" value="P:retrograde transport, endosome to Golgi"/>
    <property type="evidence" value="ECO:0007669"/>
    <property type="project" value="InterPro"/>
</dbReference>
<dbReference type="Gene3D" id="1.25.40.660">
    <property type="entry name" value="Vacuolar protein sorting-associated protein 35, helical subcomplex Vps35-C"/>
    <property type="match status" value="1"/>
</dbReference>
<evidence type="ECO:0000313" key="9">
    <source>
        <dbReference type="Proteomes" id="UP000195570"/>
    </source>
</evidence>
<keyword evidence="4 6" id="KW-0653">Protein transport</keyword>
<feature type="region of interest" description="Disordered" evidence="7">
    <location>
        <begin position="869"/>
        <end position="894"/>
    </location>
</feature>
<accession>A0A1G4I708</accession>
<comment type="similarity">
    <text evidence="2 6">Belongs to the VPS35 family.</text>
</comment>
<evidence type="ECO:0000256" key="4">
    <source>
        <dbReference type="ARBA" id="ARBA00022927"/>
    </source>
</evidence>
<dbReference type="GO" id="GO:0005770">
    <property type="term" value="C:late endosome"/>
    <property type="evidence" value="ECO:0007669"/>
    <property type="project" value="TreeGrafter"/>
</dbReference>
<dbReference type="VEuPathDB" id="TriTrypDB:TEOVI_000829000"/>
<keyword evidence="3 6" id="KW-0813">Transport</keyword>
<dbReference type="InterPro" id="IPR042491">
    <property type="entry name" value="Vps35_C"/>
</dbReference>
<dbReference type="PIRSF" id="PIRSF009375">
    <property type="entry name" value="Retromer_Vps35"/>
    <property type="match status" value="1"/>
</dbReference>
<evidence type="ECO:0000256" key="7">
    <source>
        <dbReference type="SAM" id="MobiDB-lite"/>
    </source>
</evidence>
<organism evidence="8 9">
    <name type="scientific">Trypanosoma equiperdum</name>
    <dbReference type="NCBI Taxonomy" id="5694"/>
    <lineage>
        <taxon>Eukaryota</taxon>
        <taxon>Discoba</taxon>
        <taxon>Euglenozoa</taxon>
        <taxon>Kinetoplastea</taxon>
        <taxon>Metakinetoplastina</taxon>
        <taxon>Trypanosomatida</taxon>
        <taxon>Trypanosomatidae</taxon>
        <taxon>Trypanosoma</taxon>
    </lineage>
</organism>
<dbReference type="RefSeq" id="XP_067078885.1">
    <property type="nucleotide sequence ID" value="XM_067222784.1"/>
</dbReference>
<dbReference type="GeneID" id="92382224"/>
<proteinExistence type="inferred from homology"/>
<evidence type="ECO:0000256" key="2">
    <source>
        <dbReference type="ARBA" id="ARBA00006536"/>
    </source>
</evidence>
<dbReference type="Proteomes" id="UP000195570">
    <property type="component" value="Unassembled WGS sequence"/>
</dbReference>
<dbReference type="InterPro" id="IPR005378">
    <property type="entry name" value="Vps35"/>
</dbReference>
<dbReference type="GO" id="GO:0030906">
    <property type="term" value="C:retromer, cargo-selective complex"/>
    <property type="evidence" value="ECO:0007669"/>
    <property type="project" value="InterPro"/>
</dbReference>
<keyword evidence="9" id="KW-1185">Reference proteome</keyword>
<dbReference type="EMBL" id="CZPT02000780">
    <property type="protein sequence ID" value="SCU67592.1"/>
    <property type="molecule type" value="Genomic_DNA"/>
</dbReference>
<dbReference type="InterPro" id="IPR016024">
    <property type="entry name" value="ARM-type_fold"/>
</dbReference>
<evidence type="ECO:0000313" key="8">
    <source>
        <dbReference type="EMBL" id="SCU67592.1"/>
    </source>
</evidence>
<gene>
    <name evidence="8" type="ORF">TEOVI_000829000</name>
</gene>
<protein>
    <recommendedName>
        <fullName evidence="6">Vacuolar protein sorting-associated protein 35</fullName>
    </recommendedName>
</protein>
<comment type="caution">
    <text evidence="8">The sequence shown here is derived from an EMBL/GenBank/DDBJ whole genome shotgun (WGS) entry which is preliminary data.</text>
</comment>
<comment type="function">
    <text evidence="6">Plays a role in vesicular protein sorting.</text>
</comment>
<feature type="compositionally biased region" description="Basic and acidic residues" evidence="7">
    <location>
        <begin position="640"/>
        <end position="657"/>
    </location>
</feature>
<dbReference type="SUPFAM" id="SSF48371">
    <property type="entry name" value="ARM repeat"/>
    <property type="match status" value="1"/>
</dbReference>
<dbReference type="AlphaFoldDB" id="A0A1G4I708"/>
<evidence type="ECO:0000256" key="1">
    <source>
        <dbReference type="ARBA" id="ARBA00004170"/>
    </source>
</evidence>
<sequence length="933" mass="104363">MYGHVVVEEPPTVLSLQGPLLTPQQEQEKWLCDSLETVKEVEAEMKLYIRRREQRNVWNAAAKMLAEMRTDVLAPQYYYELYLKVFDVLQVLHQFVEDEYREGCSLEEMYDVVQHTGSIVPRLYLLITVGSVAIKSGEQPAVEIMRDLVEMCKGVQHPTRGMFLRHYLLTVTKNRLPGEGGYTGSKSTEGGGGTVDETIELLLQNFKEMNWLWIRMDLKGQQRTGDQQRTQQRARRDRKELCVLVGMNIVRLAQLDGVERETYQTSILPRLLQIIVGYRESLAQQYLFEVVVQVFPDEFHLFSLEQLLAALGQLQSKVDVSAILSALLQRLGKYAELMNEGVAEAGSSTEKELLMTMFDTVKTRLDDMADATKTALQALHGGDVNTQGKDGVEGVSILSGKSKHPYMLTFFSYIKSMYSLAELALKVNPATAPQNIGLIFTGIANRLPPALEQNIMLGVGRLIIRVIECLKDPSVVLDLEGIDVLVQPLCASTRRSIALALCTACLHSPSYRISTIKLAARLFELIAPLVYDEGDVAGGSNQPEKPVQEGTTFTGETQIDEKSAEEQQLVCRVLHLLQCDDVGIQAKIMNGVRKQLTKGGPQRIVATLPTLLSMYMQLALRVMKGATVTLDPDTAEAGEEERGSGGEGKPTENVEKTKSVTTFDMEEARALCSKIFHFVHSGDGKGVLEVLAGEAPQQAFYLYLSSAATADVCELSEVIYEHFVSAFQIYEQSGVDMSEQIAMVGYAVAQLHALHSLPEETYELLATKVCQYSSKLLRKSDQSRLVALCAHLFWKKDLSQDSNNRIVECLQRALKIANHAASQQSKQQQQLFVELLNLFLHYYAGRAPGVTARHVTGLLDLAQDSLTKLKQQDDGEDNENEDEKDRSVKGETSEEVRRYYDNTIQYIRTRQEVDERWKEIGMTEGEGEAADNE</sequence>
<dbReference type="PANTHER" id="PTHR11099:SF0">
    <property type="entry name" value="VACUOLAR PROTEIN SORTING-ASSOCIATED PROTEIN 35"/>
    <property type="match status" value="1"/>
</dbReference>
<keyword evidence="5" id="KW-0472">Membrane</keyword>
<comment type="subcellular location">
    <subcellularLocation>
        <location evidence="1">Membrane</location>
        <topology evidence="1">Peripheral membrane protein</topology>
    </subcellularLocation>
</comment>
<name>A0A1G4I708_TRYEQ</name>